<evidence type="ECO:0000313" key="2">
    <source>
        <dbReference type="EMBL" id="MFB2937082.1"/>
    </source>
</evidence>
<accession>A0ABV4YE23</accession>
<sequence>MDQGIAALLGVIIGSILTSLSSIFRSRMIGSRFLAALEVEIQEAKDSIHQKMRWVSRDASCMKGQIDARLLVEYNGKVLLLGEEEDFVISLPFWDANIREIVEIIPTKQFKRICNEVILIRKFALKFRDIKMAFKIVMGDPAWMARECYIDLLNIHNQLIPNQSL</sequence>
<keyword evidence="1" id="KW-1133">Transmembrane helix</keyword>
<proteinExistence type="predicted"/>
<feature type="transmembrane region" description="Helical" evidence="1">
    <location>
        <begin position="6"/>
        <end position="24"/>
    </location>
</feature>
<organism evidence="2 3">
    <name type="scientific">Floridaenema fluviatile BLCC-F154</name>
    <dbReference type="NCBI Taxonomy" id="3153640"/>
    <lineage>
        <taxon>Bacteria</taxon>
        <taxon>Bacillati</taxon>
        <taxon>Cyanobacteriota</taxon>
        <taxon>Cyanophyceae</taxon>
        <taxon>Oscillatoriophycideae</taxon>
        <taxon>Aerosakkonematales</taxon>
        <taxon>Aerosakkonemataceae</taxon>
        <taxon>Floridanema</taxon>
        <taxon>Floridanema fluviatile</taxon>
    </lineage>
</organism>
<dbReference type="EMBL" id="JBHFNS010000069">
    <property type="protein sequence ID" value="MFB2937082.1"/>
    <property type="molecule type" value="Genomic_DNA"/>
</dbReference>
<keyword evidence="3" id="KW-1185">Reference proteome</keyword>
<dbReference type="Proteomes" id="UP001576776">
    <property type="component" value="Unassembled WGS sequence"/>
</dbReference>
<dbReference type="RefSeq" id="WP_413258574.1">
    <property type="nucleotide sequence ID" value="NZ_JBHFNS010000069.1"/>
</dbReference>
<keyword evidence="1" id="KW-0812">Transmembrane</keyword>
<keyword evidence="1" id="KW-0472">Membrane</keyword>
<reference evidence="2 3" key="1">
    <citation type="submission" date="2024-09" db="EMBL/GenBank/DDBJ databases">
        <title>Floridaenema gen nov. (Aerosakkonemataceae, Aerosakkonematales ord. nov., Cyanobacteria) from benthic tropical and subtropical fresh waters, with the description of four new species.</title>
        <authorList>
            <person name="Moretto J.A."/>
            <person name="Berthold D.E."/>
            <person name="Lefler F.W."/>
            <person name="Huang I.-S."/>
            <person name="Laughinghouse H. IV."/>
        </authorList>
    </citation>
    <scope>NUCLEOTIDE SEQUENCE [LARGE SCALE GENOMIC DNA]</scope>
    <source>
        <strain evidence="2 3">BLCC-F154</strain>
    </source>
</reference>
<name>A0ABV4YE23_9CYAN</name>
<evidence type="ECO:0000313" key="3">
    <source>
        <dbReference type="Proteomes" id="UP001576776"/>
    </source>
</evidence>
<comment type="caution">
    <text evidence="2">The sequence shown here is derived from an EMBL/GenBank/DDBJ whole genome shotgun (WGS) entry which is preliminary data.</text>
</comment>
<evidence type="ECO:0000256" key="1">
    <source>
        <dbReference type="SAM" id="Phobius"/>
    </source>
</evidence>
<gene>
    <name evidence="2" type="ORF">ACE1B6_17675</name>
</gene>
<protein>
    <submittedName>
        <fullName evidence="2">Uncharacterized protein</fullName>
    </submittedName>
</protein>